<organism evidence="1 2">
    <name type="scientific">Lecanosticta acicola</name>
    <dbReference type="NCBI Taxonomy" id="111012"/>
    <lineage>
        <taxon>Eukaryota</taxon>
        <taxon>Fungi</taxon>
        <taxon>Dikarya</taxon>
        <taxon>Ascomycota</taxon>
        <taxon>Pezizomycotina</taxon>
        <taxon>Dothideomycetes</taxon>
        <taxon>Dothideomycetidae</taxon>
        <taxon>Mycosphaerellales</taxon>
        <taxon>Mycosphaerellaceae</taxon>
        <taxon>Lecanosticta</taxon>
    </lineage>
</organism>
<comment type="caution">
    <text evidence="1">The sequence shown here is derived from an EMBL/GenBank/DDBJ whole genome shotgun (WGS) entry which is preliminary data.</text>
</comment>
<sequence>MKSSAAAEGVQTMDGNPPVYTATATSAVQSKAFTLELIHCAPKGLSASGAVLTGRVINTLTDIVSITSTTTHRAFTDLCLSRGEIRSKTRDVFPEAENGEGNHMVIRLQLGEKSILVDEASWADVRSLVLGEGEASRDVCFKCYYAKTPAGWEKRARRFQRPGGSKRERKCIVM</sequence>
<reference evidence="1" key="1">
    <citation type="submission" date="2023-11" db="EMBL/GenBank/DDBJ databases">
        <authorList>
            <person name="Alioto T."/>
            <person name="Alioto T."/>
            <person name="Gomez Garrido J."/>
        </authorList>
    </citation>
    <scope>NUCLEOTIDE SEQUENCE</scope>
</reference>
<dbReference type="Proteomes" id="UP001296104">
    <property type="component" value="Unassembled WGS sequence"/>
</dbReference>
<keyword evidence="2" id="KW-1185">Reference proteome</keyword>
<accession>A0AAI8YZZ0</accession>
<evidence type="ECO:0000313" key="1">
    <source>
        <dbReference type="EMBL" id="CAK4027649.1"/>
    </source>
</evidence>
<dbReference type="AlphaFoldDB" id="A0AAI8YZZ0"/>
<name>A0AAI8YZZ0_9PEZI</name>
<evidence type="ECO:0000313" key="2">
    <source>
        <dbReference type="Proteomes" id="UP001296104"/>
    </source>
</evidence>
<dbReference type="EMBL" id="CAVMBE010000031">
    <property type="protein sequence ID" value="CAK4027649.1"/>
    <property type="molecule type" value="Genomic_DNA"/>
</dbReference>
<gene>
    <name evidence="1" type="ORF">LECACI_7A005088</name>
</gene>
<proteinExistence type="predicted"/>
<protein>
    <submittedName>
        <fullName evidence="1">Uncharacterized protein</fullName>
    </submittedName>
</protein>